<dbReference type="RefSeq" id="WP_016837915.1">
    <property type="nucleotide sequence ID" value="NZ_JAAXPW010000010.1"/>
</dbReference>
<comment type="caution">
    <text evidence="1">The sequence shown here is derived from an EMBL/GenBank/DDBJ whole genome shotgun (WGS) entry which is preliminary data.</text>
</comment>
<protein>
    <recommendedName>
        <fullName evidence="3">Arginase</fullName>
    </recommendedName>
</protein>
<gene>
    <name evidence="1" type="ORF">HNR36_000732</name>
</gene>
<organism evidence="1 2">
    <name type="scientific">Ureibacillus thermosphaericus</name>
    <dbReference type="NCBI Taxonomy" id="51173"/>
    <lineage>
        <taxon>Bacteria</taxon>
        <taxon>Bacillati</taxon>
        <taxon>Bacillota</taxon>
        <taxon>Bacilli</taxon>
        <taxon>Bacillales</taxon>
        <taxon>Caryophanaceae</taxon>
        <taxon>Ureibacillus</taxon>
    </lineage>
</organism>
<evidence type="ECO:0000313" key="2">
    <source>
        <dbReference type="Proteomes" id="UP000557217"/>
    </source>
</evidence>
<evidence type="ECO:0000313" key="1">
    <source>
        <dbReference type="EMBL" id="MBB5148346.1"/>
    </source>
</evidence>
<dbReference type="Proteomes" id="UP000557217">
    <property type="component" value="Unassembled WGS sequence"/>
</dbReference>
<keyword evidence="2" id="KW-1185">Reference proteome</keyword>
<proteinExistence type="predicted"/>
<dbReference type="EMBL" id="JACHGZ010000005">
    <property type="protein sequence ID" value="MBB5148346.1"/>
    <property type="molecule type" value="Genomic_DNA"/>
</dbReference>
<sequence length="232" mass="27652">MASLLSIDWDYFISAENQEITSSVENKRTIHDLWYKKYFQYKSFGKDFEKSFFLSKDVDQFWNKIKQIFRWDQQVRIYVSDSHALSYKIAEKFEVDEVYLFDAHSDLGYGGLASLQFNVNCANWLGKLLQNRIIQKAYIIYSPFTKEKPEFFNEINKAFNIQYLKFEDLYEGIKTNVIHICRSGAWTPPWFDGKFVEFVRAIGLPYKVYQCPIRKWNPNNVTFAEKLDYLMA</sequence>
<name>A0A840PZT7_URETH</name>
<evidence type="ECO:0008006" key="3">
    <source>
        <dbReference type="Google" id="ProtNLM"/>
    </source>
</evidence>
<accession>A0A840PZT7</accession>
<dbReference type="AlphaFoldDB" id="A0A840PZT7"/>
<reference evidence="1 2" key="1">
    <citation type="submission" date="2020-08" db="EMBL/GenBank/DDBJ databases">
        <title>Genomic Encyclopedia of Type Strains, Phase IV (KMG-IV): sequencing the most valuable type-strain genomes for metagenomic binning, comparative biology and taxonomic classification.</title>
        <authorList>
            <person name="Goeker M."/>
        </authorList>
    </citation>
    <scope>NUCLEOTIDE SEQUENCE [LARGE SCALE GENOMIC DNA]</scope>
    <source>
        <strain evidence="1 2">DSM 10633</strain>
    </source>
</reference>